<name>A0A8E7B4X2_9EURY</name>
<dbReference type="PANTHER" id="PTHR43693:SF1">
    <property type="entry name" value="PROTEIN PHOSPHATASE CHEZ"/>
    <property type="match status" value="1"/>
</dbReference>
<dbReference type="InterPro" id="IPR050992">
    <property type="entry name" value="CheZ_family_phosphatases"/>
</dbReference>
<reference evidence="4 5" key="1">
    <citation type="submission" date="2021-05" db="EMBL/GenBank/DDBJ databases">
        <title>A novel Methanospirillum isolate from a pyrite-forming mixed culture.</title>
        <authorList>
            <person name="Bunk B."/>
            <person name="Sproer C."/>
            <person name="Spring S."/>
            <person name="Pester M."/>
        </authorList>
    </citation>
    <scope>NUCLEOTIDE SEQUENCE [LARGE SCALE GENOMIC DNA]</scope>
    <source>
        <strain evidence="4 5">J.3.6.1-F.2.7.3</strain>
    </source>
</reference>
<dbReference type="EMBL" id="CP075546">
    <property type="protein sequence ID" value="QVV90542.1"/>
    <property type="molecule type" value="Genomic_DNA"/>
</dbReference>
<keyword evidence="1" id="KW-0145">Chemotaxis</keyword>
<dbReference type="Proteomes" id="UP000680656">
    <property type="component" value="Chromosome"/>
</dbReference>
<evidence type="ECO:0000256" key="1">
    <source>
        <dbReference type="ARBA" id="ARBA00022500"/>
    </source>
</evidence>
<evidence type="ECO:0000313" key="4">
    <source>
        <dbReference type="EMBL" id="QVV90542.1"/>
    </source>
</evidence>
<dbReference type="AlphaFoldDB" id="A0A8E7B4X2"/>
<feature type="domain" description="CheC-like protein" evidence="3">
    <location>
        <begin position="21"/>
        <end position="52"/>
    </location>
</feature>
<dbReference type="Pfam" id="PF04509">
    <property type="entry name" value="CheC"/>
    <property type="match status" value="2"/>
</dbReference>
<keyword evidence="2" id="KW-0378">Hydrolase</keyword>
<dbReference type="SUPFAM" id="SSF103039">
    <property type="entry name" value="CheC-like"/>
    <property type="match status" value="1"/>
</dbReference>
<dbReference type="InterPro" id="IPR028976">
    <property type="entry name" value="CheC-like_sf"/>
</dbReference>
<protein>
    <submittedName>
        <fullName evidence="4">Chemotaxis protein CheC</fullName>
    </submittedName>
</protein>
<dbReference type="GO" id="GO:0006935">
    <property type="term" value="P:chemotaxis"/>
    <property type="evidence" value="ECO:0007669"/>
    <property type="project" value="UniProtKB-KW"/>
</dbReference>
<organism evidence="4 5">
    <name type="scientific">Methanospirillum purgamenti</name>
    <dbReference type="NCBI Taxonomy" id="2834276"/>
    <lineage>
        <taxon>Archaea</taxon>
        <taxon>Methanobacteriati</taxon>
        <taxon>Methanobacteriota</taxon>
        <taxon>Stenosarchaea group</taxon>
        <taxon>Methanomicrobia</taxon>
        <taxon>Methanomicrobiales</taxon>
        <taxon>Methanospirillaceae</taxon>
        <taxon>Methanospirillum</taxon>
    </lineage>
</organism>
<dbReference type="GO" id="GO:0016787">
    <property type="term" value="F:hydrolase activity"/>
    <property type="evidence" value="ECO:0007669"/>
    <property type="project" value="UniProtKB-KW"/>
</dbReference>
<feature type="domain" description="CheC-like protein" evidence="3">
    <location>
        <begin position="114"/>
        <end position="150"/>
    </location>
</feature>
<dbReference type="KEGG" id="mrtj:KHC33_04740"/>
<dbReference type="Gene3D" id="3.40.1550.10">
    <property type="entry name" value="CheC-like"/>
    <property type="match status" value="1"/>
</dbReference>
<sequence>MVKNVVTDGDLVISEQQADELRELGNIGAAHAATTLSTILSTMIQIRVPEIILVNLANLRNYLDDVRAALTVFQIQGQISGEGYLILHIPEDSIIRLTNIMIGTTELNREIDDMDKSAINEIGNIMTSSFLDACATLLNIIMIPSPPSMVIDMPHAALESIIATQEIRENVDEVVLFRTELTCATHEIKANIILLPSRSLLQEIFARMENVIAISG</sequence>
<dbReference type="InterPro" id="IPR007597">
    <property type="entry name" value="CheC"/>
</dbReference>
<dbReference type="CDD" id="cd17909">
    <property type="entry name" value="CheC_ClassI"/>
    <property type="match status" value="1"/>
</dbReference>
<evidence type="ECO:0000259" key="3">
    <source>
        <dbReference type="Pfam" id="PF04509"/>
    </source>
</evidence>
<accession>A0A8E7B4X2</accession>
<evidence type="ECO:0000256" key="2">
    <source>
        <dbReference type="ARBA" id="ARBA00022801"/>
    </source>
</evidence>
<gene>
    <name evidence="4" type="ORF">KHC33_04740</name>
</gene>
<proteinExistence type="predicted"/>
<evidence type="ECO:0000313" key="5">
    <source>
        <dbReference type="Proteomes" id="UP000680656"/>
    </source>
</evidence>
<dbReference type="PANTHER" id="PTHR43693">
    <property type="entry name" value="PROTEIN PHOSPHATASE CHEZ"/>
    <property type="match status" value="1"/>
</dbReference>
<keyword evidence="5" id="KW-1185">Reference proteome</keyword>